<comment type="function">
    <text evidence="9">Mannosyltransferase involved in glycosylphosphatidylinositol-anchor biosynthesis. Transfers the third mannose to Man2-GlcN-acyl-PI during GPI precursor assembly.</text>
</comment>
<dbReference type="EMBL" id="JASJQH010000870">
    <property type="protein sequence ID" value="KAK9762674.1"/>
    <property type="molecule type" value="Genomic_DNA"/>
</dbReference>
<keyword evidence="4" id="KW-0808">Transferase</keyword>
<evidence type="ECO:0000256" key="10">
    <source>
        <dbReference type="RuleBase" id="RU363075"/>
    </source>
</evidence>
<evidence type="ECO:0000256" key="9">
    <source>
        <dbReference type="ARBA" id="ARBA00024708"/>
    </source>
</evidence>
<sequence>MFTETRLFCYLWVFRLVNAYLNQTFFVPDEYWQTLEVAHHWVFGYGYLTWEWKEKIRSFAHPLIFAICFEILKLCRLDDTKWLIVLPYIIQAFFAALLDLYTYKTANRIFGSITAKFTLFCSIISWFNFFCSTRLLANSLEASLTIMALYYWPFTNLIANLPHEVWLKQLSKALSLAVLACVLRPTTVVIWIFLGLVLLVKKANYFLPIIYRVITIGALGVAGMVTIDYGFYGEWILVPYNFYDFNVTRNISLFYGSHPWHWYLSQGLPIISTTFIPFWIYGAIKSKHRELFFAAIWVSFGYSLLGHKEFRFIYIILPILLMYSGHGLAYLVTNKWRSYKVHLLLFLVLTNVPMAIYMSQVHQRGVVDVMDYLKQEAHRTDSNGQSPLKDIGFLMPCHSTPYYAHLHKNINMWFITCQPPLNLTSANDYKDESDVFYEDPLGFLNTNFEPNGSRKWPSHLVLFEALVEQIRPKLAAHGYHECARIFNSHFHDDSRRNGAVLVYCM</sequence>
<gene>
    <name evidence="12" type="primary">GPI10</name>
    <name evidence="12" type="ORF">K7432_011368</name>
</gene>
<feature type="transmembrane region" description="Helical" evidence="10">
    <location>
        <begin position="339"/>
        <end position="358"/>
    </location>
</feature>
<organism evidence="12 13">
    <name type="scientific">Basidiobolus ranarum</name>
    <dbReference type="NCBI Taxonomy" id="34480"/>
    <lineage>
        <taxon>Eukaryota</taxon>
        <taxon>Fungi</taxon>
        <taxon>Fungi incertae sedis</taxon>
        <taxon>Zoopagomycota</taxon>
        <taxon>Entomophthoromycotina</taxon>
        <taxon>Basidiobolomycetes</taxon>
        <taxon>Basidiobolales</taxon>
        <taxon>Basidiobolaceae</taxon>
        <taxon>Basidiobolus</taxon>
    </lineage>
</organism>
<evidence type="ECO:0000256" key="3">
    <source>
        <dbReference type="ARBA" id="ARBA00022676"/>
    </source>
</evidence>
<evidence type="ECO:0000256" key="2">
    <source>
        <dbReference type="ARBA" id="ARBA00006065"/>
    </source>
</evidence>
<feature type="transmembrane region" description="Helical" evidence="10">
    <location>
        <begin position="109"/>
        <end position="128"/>
    </location>
</feature>
<feature type="transmembrane region" description="Helical" evidence="10">
    <location>
        <begin position="209"/>
        <end position="232"/>
    </location>
</feature>
<dbReference type="PANTHER" id="PTHR22760">
    <property type="entry name" value="GLYCOSYLTRANSFERASE"/>
    <property type="match status" value="1"/>
</dbReference>
<evidence type="ECO:0000256" key="8">
    <source>
        <dbReference type="ARBA" id="ARBA00023136"/>
    </source>
</evidence>
<feature type="transmembrane region" description="Helical" evidence="10">
    <location>
        <begin position="312"/>
        <end position="332"/>
    </location>
</feature>
<feature type="transmembrane region" description="Helical" evidence="10">
    <location>
        <begin position="262"/>
        <end position="284"/>
    </location>
</feature>
<protein>
    <recommendedName>
        <fullName evidence="10">Mannosyltransferase</fullName>
        <ecNumber evidence="10">2.4.1.-</ecNumber>
    </recommendedName>
</protein>
<comment type="similarity">
    <text evidence="2">Belongs to the glycosyltransferase 22 family. PIGB subfamily.</text>
</comment>
<keyword evidence="6 10" id="KW-0256">Endoplasmic reticulum</keyword>
<feature type="signal peptide" evidence="11">
    <location>
        <begin position="1"/>
        <end position="19"/>
    </location>
</feature>
<dbReference type="InterPro" id="IPR005599">
    <property type="entry name" value="GPI_mannosylTrfase"/>
</dbReference>
<keyword evidence="5 10" id="KW-0812">Transmembrane</keyword>
<evidence type="ECO:0000313" key="12">
    <source>
        <dbReference type="EMBL" id="KAK9762674.1"/>
    </source>
</evidence>
<keyword evidence="8 10" id="KW-0472">Membrane</keyword>
<evidence type="ECO:0000256" key="1">
    <source>
        <dbReference type="ARBA" id="ARBA00004477"/>
    </source>
</evidence>
<proteinExistence type="inferred from homology"/>
<keyword evidence="7 10" id="KW-1133">Transmembrane helix</keyword>
<evidence type="ECO:0000256" key="6">
    <source>
        <dbReference type="ARBA" id="ARBA00022824"/>
    </source>
</evidence>
<dbReference type="Pfam" id="PF03901">
    <property type="entry name" value="Glyco_transf_22"/>
    <property type="match status" value="1"/>
</dbReference>
<dbReference type="EC" id="2.4.1.-" evidence="10"/>
<evidence type="ECO:0000256" key="5">
    <source>
        <dbReference type="ARBA" id="ARBA00022692"/>
    </source>
</evidence>
<feature type="transmembrane region" description="Helical" evidence="10">
    <location>
        <begin position="82"/>
        <end position="103"/>
    </location>
</feature>
<keyword evidence="11" id="KW-0732">Signal</keyword>
<dbReference type="PANTHER" id="PTHR22760:SF4">
    <property type="entry name" value="GPI MANNOSYLTRANSFERASE 3"/>
    <property type="match status" value="1"/>
</dbReference>
<feature type="transmembrane region" description="Helical" evidence="10">
    <location>
        <begin position="291"/>
        <end position="306"/>
    </location>
</feature>
<dbReference type="Proteomes" id="UP001479436">
    <property type="component" value="Unassembled WGS sequence"/>
</dbReference>
<accession>A0ABR2WME0</accession>
<reference evidence="12 13" key="1">
    <citation type="submission" date="2023-04" db="EMBL/GenBank/DDBJ databases">
        <title>Genome of Basidiobolus ranarum AG-B5.</title>
        <authorList>
            <person name="Stajich J.E."/>
            <person name="Carter-House D."/>
            <person name="Gryganskyi A."/>
        </authorList>
    </citation>
    <scope>NUCLEOTIDE SEQUENCE [LARGE SCALE GENOMIC DNA]</scope>
    <source>
        <strain evidence="12 13">AG-B5</strain>
    </source>
</reference>
<feature type="chain" id="PRO_5046539750" description="Mannosyltransferase" evidence="11">
    <location>
        <begin position="20"/>
        <end position="505"/>
    </location>
</feature>
<comment type="subcellular location">
    <subcellularLocation>
        <location evidence="1 10">Endoplasmic reticulum membrane</location>
        <topology evidence="1 10">Multi-pass membrane protein</topology>
    </subcellularLocation>
</comment>
<keyword evidence="3 10" id="KW-0328">Glycosyltransferase</keyword>
<evidence type="ECO:0000256" key="4">
    <source>
        <dbReference type="ARBA" id="ARBA00022679"/>
    </source>
</evidence>
<evidence type="ECO:0000256" key="11">
    <source>
        <dbReference type="SAM" id="SignalP"/>
    </source>
</evidence>
<name>A0ABR2WME0_9FUNG</name>
<keyword evidence="13" id="KW-1185">Reference proteome</keyword>
<evidence type="ECO:0000256" key="7">
    <source>
        <dbReference type="ARBA" id="ARBA00022989"/>
    </source>
</evidence>
<feature type="transmembrane region" description="Helical" evidence="10">
    <location>
        <begin position="173"/>
        <end position="200"/>
    </location>
</feature>
<feature type="transmembrane region" description="Helical" evidence="10">
    <location>
        <begin position="135"/>
        <end position="153"/>
    </location>
</feature>
<comment type="caution">
    <text evidence="12">The sequence shown here is derived from an EMBL/GenBank/DDBJ whole genome shotgun (WGS) entry which is preliminary data.</text>
</comment>
<evidence type="ECO:0000313" key="13">
    <source>
        <dbReference type="Proteomes" id="UP001479436"/>
    </source>
</evidence>